<evidence type="ECO:0000256" key="6">
    <source>
        <dbReference type="ARBA" id="ARBA00022989"/>
    </source>
</evidence>
<dbReference type="PANTHER" id="PTHR21137">
    <property type="entry name" value="ODORANT RECEPTOR"/>
    <property type="match status" value="1"/>
</dbReference>
<evidence type="ECO:0000256" key="10">
    <source>
        <dbReference type="SAM" id="Phobius"/>
    </source>
</evidence>
<accession>A0A4S2JE79</accession>
<keyword evidence="7 10" id="KW-0472">Membrane</keyword>
<organism evidence="11 12">
    <name type="scientific">Temnothorax longispinosus</name>
    <dbReference type="NCBI Taxonomy" id="300112"/>
    <lineage>
        <taxon>Eukaryota</taxon>
        <taxon>Metazoa</taxon>
        <taxon>Ecdysozoa</taxon>
        <taxon>Arthropoda</taxon>
        <taxon>Hexapoda</taxon>
        <taxon>Insecta</taxon>
        <taxon>Pterygota</taxon>
        <taxon>Neoptera</taxon>
        <taxon>Endopterygota</taxon>
        <taxon>Hymenoptera</taxon>
        <taxon>Apocrita</taxon>
        <taxon>Aculeata</taxon>
        <taxon>Formicoidea</taxon>
        <taxon>Formicidae</taxon>
        <taxon>Myrmicinae</taxon>
        <taxon>Temnothorax</taxon>
    </lineage>
</organism>
<keyword evidence="3" id="KW-0716">Sensory transduction</keyword>
<evidence type="ECO:0000256" key="1">
    <source>
        <dbReference type="ARBA" id="ARBA00004651"/>
    </source>
</evidence>
<evidence type="ECO:0000256" key="2">
    <source>
        <dbReference type="ARBA" id="ARBA00022475"/>
    </source>
</evidence>
<name>A0A4S2JE79_9HYME</name>
<feature type="transmembrane region" description="Helical" evidence="10">
    <location>
        <begin position="228"/>
        <end position="250"/>
    </location>
</feature>
<dbReference type="GO" id="GO:0005549">
    <property type="term" value="F:odorant binding"/>
    <property type="evidence" value="ECO:0007669"/>
    <property type="project" value="InterPro"/>
</dbReference>
<dbReference type="GO" id="GO:0005886">
    <property type="term" value="C:plasma membrane"/>
    <property type="evidence" value="ECO:0007669"/>
    <property type="project" value="UniProtKB-SubCell"/>
</dbReference>
<keyword evidence="9" id="KW-0807">Transducer</keyword>
<dbReference type="PANTHER" id="PTHR21137:SF35">
    <property type="entry name" value="ODORANT RECEPTOR 19A-RELATED"/>
    <property type="match status" value="1"/>
</dbReference>
<feature type="transmembrane region" description="Helical" evidence="10">
    <location>
        <begin position="146"/>
        <end position="163"/>
    </location>
</feature>
<keyword evidence="2" id="KW-1003">Cell membrane</keyword>
<comment type="caution">
    <text evidence="11">The sequence shown here is derived from an EMBL/GenBank/DDBJ whole genome shotgun (WGS) entry which is preliminary data.</text>
</comment>
<dbReference type="GO" id="GO:0004984">
    <property type="term" value="F:olfactory receptor activity"/>
    <property type="evidence" value="ECO:0007669"/>
    <property type="project" value="InterPro"/>
</dbReference>
<feature type="transmembrane region" description="Helical" evidence="10">
    <location>
        <begin position="107"/>
        <end position="134"/>
    </location>
</feature>
<proteinExistence type="predicted"/>
<dbReference type="InterPro" id="IPR004117">
    <property type="entry name" value="7tm6_olfct_rcpt"/>
</dbReference>
<keyword evidence="12" id="KW-1185">Reference proteome</keyword>
<comment type="subcellular location">
    <subcellularLocation>
        <location evidence="1">Cell membrane</location>
        <topology evidence="1">Multi-pass membrane protein</topology>
    </subcellularLocation>
</comment>
<gene>
    <name evidence="11" type="ORF">DBV15_09074</name>
</gene>
<sequence>MKNLHFAIMRSSIPFRLTGGKFFFVNRETMMYIFKTSASHYKSLSTVSRNLETMDSFSISRCTCADSSKFSGFSRMDSKELHSRNRLGVLLKRHHRLIYLAHHLQKAFSFVILSQLLMSVILLCVEGFQLILLILSMHNTYAAMKHLLFIAVLLIQLFLYCFAGQTLEFQSQRLASAIYNSSWYSFDVSVIKSLPLMILRAAHPHQLSAGKFLAINFRSFKEILKASASYLSSIVIMIVMLLQCFLYSYVGDNLRDQSEVLSFALYDSNWYDFSPNDISNLAFIMIKTNIPIRLTAGKFFYVTRTTFTDILRTAVSYLSALRVMIEKQ</sequence>
<keyword evidence="8" id="KW-0675">Receptor</keyword>
<evidence type="ECO:0000256" key="8">
    <source>
        <dbReference type="ARBA" id="ARBA00023170"/>
    </source>
</evidence>
<keyword evidence="6 10" id="KW-1133">Transmembrane helix</keyword>
<evidence type="ECO:0000256" key="7">
    <source>
        <dbReference type="ARBA" id="ARBA00023136"/>
    </source>
</evidence>
<reference evidence="11 12" key="1">
    <citation type="journal article" date="2019" name="Philos. Trans. R. Soc. Lond., B, Biol. Sci.">
        <title>Ant behaviour and brain gene expression of defending hosts depend on the ecological success of the intruding social parasite.</title>
        <authorList>
            <person name="Kaur R."/>
            <person name="Stoldt M."/>
            <person name="Jongepier E."/>
            <person name="Feldmeyer B."/>
            <person name="Menzel F."/>
            <person name="Bornberg-Bauer E."/>
            <person name="Foitzik S."/>
        </authorList>
    </citation>
    <scope>NUCLEOTIDE SEQUENCE [LARGE SCALE GENOMIC DNA]</scope>
    <source>
        <tissue evidence="11">Whole body</tissue>
    </source>
</reference>
<dbReference type="EMBL" id="QBLH01003813">
    <property type="protein sequence ID" value="TGZ32647.1"/>
    <property type="molecule type" value="Genomic_DNA"/>
</dbReference>
<dbReference type="STRING" id="300112.A0A4S2JE79"/>
<dbReference type="GO" id="GO:0007165">
    <property type="term" value="P:signal transduction"/>
    <property type="evidence" value="ECO:0007669"/>
    <property type="project" value="UniProtKB-KW"/>
</dbReference>
<dbReference type="AlphaFoldDB" id="A0A4S2JE79"/>
<dbReference type="Pfam" id="PF02949">
    <property type="entry name" value="7tm_6"/>
    <property type="match status" value="2"/>
</dbReference>
<evidence type="ECO:0008006" key="13">
    <source>
        <dbReference type="Google" id="ProtNLM"/>
    </source>
</evidence>
<dbReference type="Proteomes" id="UP000310200">
    <property type="component" value="Unassembled WGS sequence"/>
</dbReference>
<evidence type="ECO:0000256" key="5">
    <source>
        <dbReference type="ARBA" id="ARBA00022725"/>
    </source>
</evidence>
<evidence type="ECO:0000256" key="4">
    <source>
        <dbReference type="ARBA" id="ARBA00022692"/>
    </source>
</evidence>
<keyword evidence="5" id="KW-0552">Olfaction</keyword>
<keyword evidence="4 10" id="KW-0812">Transmembrane</keyword>
<evidence type="ECO:0000256" key="3">
    <source>
        <dbReference type="ARBA" id="ARBA00022606"/>
    </source>
</evidence>
<evidence type="ECO:0000313" key="11">
    <source>
        <dbReference type="EMBL" id="TGZ32647.1"/>
    </source>
</evidence>
<evidence type="ECO:0000313" key="12">
    <source>
        <dbReference type="Proteomes" id="UP000310200"/>
    </source>
</evidence>
<protein>
    <recommendedName>
        <fullName evidence="13">Odorant receptor</fullName>
    </recommendedName>
</protein>
<evidence type="ECO:0000256" key="9">
    <source>
        <dbReference type="ARBA" id="ARBA00023224"/>
    </source>
</evidence>